<dbReference type="RefSeq" id="WP_108948569.1">
    <property type="nucleotide sequence ID" value="NZ_CP022187.1"/>
</dbReference>
<feature type="signal peptide" evidence="1">
    <location>
        <begin position="1"/>
        <end position="22"/>
    </location>
</feature>
<dbReference type="Pfam" id="PF14339">
    <property type="entry name" value="DUF4394"/>
    <property type="match status" value="1"/>
</dbReference>
<evidence type="ECO:0000259" key="2">
    <source>
        <dbReference type="Pfam" id="PF14339"/>
    </source>
</evidence>
<evidence type="ECO:0000313" key="3">
    <source>
        <dbReference type="EMBL" id="AWI74861.1"/>
    </source>
</evidence>
<dbReference type="InterPro" id="IPR025507">
    <property type="entry name" value="DUF4394"/>
</dbReference>
<dbReference type="KEGG" id="acom:CEW83_06210"/>
<accession>A0A2U8GMG9</accession>
<name>A0A2U8GMG9_9RHOO</name>
<reference evidence="3 4" key="1">
    <citation type="submission" date="2017-06" db="EMBL/GenBank/DDBJ databases">
        <title>Azoarcus.</title>
        <authorList>
            <person name="Woo J.-H."/>
            <person name="Kim H.-S."/>
        </authorList>
    </citation>
    <scope>NUCLEOTIDE SEQUENCE [LARGE SCALE GENOMIC DNA]</scope>
    <source>
        <strain evidence="3 4">TSPY31</strain>
    </source>
</reference>
<sequence length="295" mass="30833">MQIIRSSAIAFAFASGFSLSQAAPLSPDGPLSTMTLHAVTASHDLISFKAKTPSTVTTRVKLTGLAKDERLLGIDYRVARGVLFALGSSGRIFTVDIGNGALTPVGETPFAIALDGHRFGFDFNPAADRIRIVSDTGQNLRAHPDTGAIVDYKADEPGVQADGRLTYDEGDPNAGKAPRIVAAAYTYNTKNEKLTTNYAIDMATATLARQGSIEAEEPMVSPNTGRLKTVGKLGVDGITDAHFDISDISNTAVAALSTVAAPGYRLYSVDLATGTTHLLGDIGAGEPLLGLAIEP</sequence>
<dbReference type="EMBL" id="CP022187">
    <property type="protein sequence ID" value="AWI74861.1"/>
    <property type="molecule type" value="Genomic_DNA"/>
</dbReference>
<organism evidence="3 4">
    <name type="scientific">Parazoarcus communis</name>
    <dbReference type="NCBI Taxonomy" id="41977"/>
    <lineage>
        <taxon>Bacteria</taxon>
        <taxon>Pseudomonadati</taxon>
        <taxon>Pseudomonadota</taxon>
        <taxon>Betaproteobacteria</taxon>
        <taxon>Rhodocyclales</taxon>
        <taxon>Zoogloeaceae</taxon>
        <taxon>Parazoarcus</taxon>
    </lineage>
</organism>
<evidence type="ECO:0000313" key="4">
    <source>
        <dbReference type="Proteomes" id="UP000244930"/>
    </source>
</evidence>
<gene>
    <name evidence="3" type="ORF">CEW83_06210</name>
</gene>
<dbReference type="Proteomes" id="UP000244930">
    <property type="component" value="Chromosome"/>
</dbReference>
<proteinExistence type="predicted"/>
<protein>
    <recommendedName>
        <fullName evidence="2">DUF4394 domain-containing protein</fullName>
    </recommendedName>
</protein>
<keyword evidence="1" id="KW-0732">Signal</keyword>
<feature type="chain" id="PRO_5015842460" description="DUF4394 domain-containing protein" evidence="1">
    <location>
        <begin position="23"/>
        <end position="295"/>
    </location>
</feature>
<dbReference type="AlphaFoldDB" id="A0A2U8GMG9"/>
<evidence type="ECO:0000256" key="1">
    <source>
        <dbReference type="SAM" id="SignalP"/>
    </source>
</evidence>
<feature type="domain" description="DUF4394" evidence="2">
    <location>
        <begin position="45"/>
        <end position="292"/>
    </location>
</feature>
<keyword evidence="4" id="KW-1185">Reference proteome</keyword>